<reference evidence="2 3" key="1">
    <citation type="submission" date="2018-10" db="EMBL/GenBank/DDBJ databases">
        <title>Genomic Encyclopedia of Archaeal and Bacterial Type Strains, Phase II (KMG-II): from individual species to whole genera.</title>
        <authorList>
            <person name="Goeker M."/>
        </authorList>
    </citation>
    <scope>NUCLEOTIDE SEQUENCE [LARGE SCALE GENOMIC DNA]</scope>
    <source>
        <strain evidence="2 3">DSM 19727</strain>
    </source>
</reference>
<accession>A0A3L9ZJS5</accession>
<dbReference type="OrthoDB" id="1094048at2"/>
<dbReference type="GO" id="GO:0003746">
    <property type="term" value="F:translation elongation factor activity"/>
    <property type="evidence" value="ECO:0007669"/>
    <property type="project" value="UniProtKB-KW"/>
</dbReference>
<dbReference type="AlphaFoldDB" id="A0A3L9ZJS5"/>
<dbReference type="GO" id="GO:0003677">
    <property type="term" value="F:DNA binding"/>
    <property type="evidence" value="ECO:0007669"/>
    <property type="project" value="InterPro"/>
</dbReference>
<dbReference type="InterPro" id="IPR023459">
    <property type="entry name" value="Tscrpt_elong_fac_GreA/B_fam"/>
</dbReference>
<name>A0A3L9ZJS5_9FLAO</name>
<keyword evidence="3" id="KW-1185">Reference proteome</keyword>
<dbReference type="InterPro" id="IPR036953">
    <property type="entry name" value="GreA/GreB_C_sf"/>
</dbReference>
<dbReference type="Gene3D" id="3.10.50.30">
    <property type="entry name" value="Transcription elongation factor, GreA/GreB, C-terminal domain"/>
    <property type="match status" value="1"/>
</dbReference>
<dbReference type="EMBL" id="REFH01000011">
    <property type="protein sequence ID" value="RMA73113.1"/>
    <property type="molecule type" value="Genomic_DNA"/>
</dbReference>
<keyword evidence="2" id="KW-0251">Elongation factor</keyword>
<evidence type="ECO:0000313" key="2">
    <source>
        <dbReference type="EMBL" id="RMA73113.1"/>
    </source>
</evidence>
<dbReference type="RefSeq" id="WP_121926285.1">
    <property type="nucleotide sequence ID" value="NZ_CBCSGA010000013.1"/>
</dbReference>
<dbReference type="InterPro" id="IPR001437">
    <property type="entry name" value="Tscrpt_elong_fac_GreA/B_C"/>
</dbReference>
<dbReference type="GO" id="GO:0032784">
    <property type="term" value="P:regulation of DNA-templated transcription elongation"/>
    <property type="evidence" value="ECO:0007669"/>
    <property type="project" value="InterPro"/>
</dbReference>
<comment type="caution">
    <text evidence="2">The sequence shown here is derived from an EMBL/GenBank/DDBJ whole genome shotgun (WGS) entry which is preliminary data.</text>
</comment>
<dbReference type="GO" id="GO:0070063">
    <property type="term" value="F:RNA polymerase binding"/>
    <property type="evidence" value="ECO:0007669"/>
    <property type="project" value="InterPro"/>
</dbReference>
<organism evidence="2 3">
    <name type="scientific">Flavobacterium weaverense</name>
    <dbReference type="NCBI Taxonomy" id="271156"/>
    <lineage>
        <taxon>Bacteria</taxon>
        <taxon>Pseudomonadati</taxon>
        <taxon>Bacteroidota</taxon>
        <taxon>Flavobacteriia</taxon>
        <taxon>Flavobacteriales</taxon>
        <taxon>Flavobacteriaceae</taxon>
        <taxon>Flavobacterium</taxon>
    </lineage>
</organism>
<protein>
    <submittedName>
        <fullName evidence="2">Transcription elongation factor GreB</fullName>
    </submittedName>
</protein>
<dbReference type="GO" id="GO:0006354">
    <property type="term" value="P:DNA-templated transcription elongation"/>
    <property type="evidence" value="ECO:0007669"/>
    <property type="project" value="TreeGrafter"/>
</dbReference>
<evidence type="ECO:0000259" key="1">
    <source>
        <dbReference type="Pfam" id="PF01272"/>
    </source>
</evidence>
<dbReference type="Proteomes" id="UP000280368">
    <property type="component" value="Unassembled WGS sequence"/>
</dbReference>
<proteinExistence type="predicted"/>
<feature type="domain" description="Transcription elongation factor GreA/GreB C-terminal" evidence="1">
    <location>
        <begin position="90"/>
        <end position="166"/>
    </location>
</feature>
<dbReference type="PANTHER" id="PTHR30437:SF6">
    <property type="entry name" value="TRANSCRIPTION ELONGATION FACTOR GREB"/>
    <property type="match status" value="1"/>
</dbReference>
<evidence type="ECO:0000313" key="3">
    <source>
        <dbReference type="Proteomes" id="UP000280368"/>
    </source>
</evidence>
<dbReference type="SUPFAM" id="SSF54534">
    <property type="entry name" value="FKBP-like"/>
    <property type="match status" value="1"/>
</dbReference>
<keyword evidence="2" id="KW-0648">Protein biosynthesis</keyword>
<dbReference type="Pfam" id="PF01272">
    <property type="entry name" value="GreA_GreB"/>
    <property type="match status" value="1"/>
</dbReference>
<gene>
    <name evidence="2" type="ORF">BC961_2719</name>
</gene>
<sequence>MSRGFVRESDQEELSIVPPRADLPSGLVNYVTDIGYQELLLERDNMIYERDNLFIPDENEKRITINFINAKLNLLSNRISTAKIVIPSKQPKSKVCFGAEVFFSVDLDPQINNYKIVGVDEANIAKGKIAFNSPVAKIMIDKKVGDIAILKLENTEKTFKIISIRY</sequence>
<dbReference type="PANTHER" id="PTHR30437">
    <property type="entry name" value="TRANSCRIPTION ELONGATION FACTOR GREA"/>
    <property type="match status" value="1"/>
</dbReference>